<dbReference type="InterPro" id="IPR021309">
    <property type="entry name" value="YgaP-like_TM"/>
</dbReference>
<evidence type="ECO:0000313" key="4">
    <source>
        <dbReference type="Proteomes" id="UP000703590"/>
    </source>
</evidence>
<keyword evidence="1" id="KW-0812">Transmembrane</keyword>
<feature type="transmembrane region" description="Helical" evidence="1">
    <location>
        <begin position="36"/>
        <end position="56"/>
    </location>
</feature>
<reference evidence="3" key="1">
    <citation type="submission" date="2021-02" db="EMBL/GenBank/DDBJ databases">
        <title>Sulfurospirillum tamanensis sp. nov.</title>
        <authorList>
            <person name="Frolova A."/>
            <person name="Merkel A."/>
            <person name="Slobodkin A."/>
        </authorList>
    </citation>
    <scope>NUCLEOTIDE SEQUENCE</scope>
    <source>
        <strain evidence="3">T05b</strain>
    </source>
</reference>
<dbReference type="EMBL" id="JAFHKK010000040">
    <property type="protein sequence ID" value="MBN2965482.1"/>
    <property type="molecule type" value="Genomic_DNA"/>
</dbReference>
<comment type="caution">
    <text evidence="3">The sequence shown here is derived from an EMBL/GenBank/DDBJ whole genome shotgun (WGS) entry which is preliminary data.</text>
</comment>
<proteinExistence type="predicted"/>
<reference evidence="3" key="2">
    <citation type="submission" date="2021-02" db="EMBL/GenBank/DDBJ databases">
        <authorList>
            <person name="Merkel A.Y."/>
        </authorList>
    </citation>
    <scope>NUCLEOTIDE SEQUENCE</scope>
    <source>
        <strain evidence="3">T05b</strain>
    </source>
</reference>
<organism evidence="3 4">
    <name type="scientific">Sulfurospirillum tamanense</name>
    <dbReference type="NCBI Taxonomy" id="2813362"/>
    <lineage>
        <taxon>Bacteria</taxon>
        <taxon>Pseudomonadati</taxon>
        <taxon>Campylobacterota</taxon>
        <taxon>Epsilonproteobacteria</taxon>
        <taxon>Campylobacterales</taxon>
        <taxon>Sulfurospirillaceae</taxon>
        <taxon>Sulfurospirillum</taxon>
    </lineage>
</organism>
<feature type="transmembrane region" description="Helical" evidence="1">
    <location>
        <begin position="14"/>
        <end position="30"/>
    </location>
</feature>
<gene>
    <name evidence="3" type="ORF">JWV37_11870</name>
</gene>
<sequence length="77" mass="8222">MCPFKANVGGIDRIARIVIGGLIIAWALWAQSWLGVIGVVVLLTGVFRFCGAYTLFKFSTTNEDSDSCSTGKGSCCK</sequence>
<dbReference type="RefSeq" id="WP_205460043.1">
    <property type="nucleotide sequence ID" value="NZ_JAFHKK010000040.1"/>
</dbReference>
<evidence type="ECO:0000259" key="2">
    <source>
        <dbReference type="Pfam" id="PF11127"/>
    </source>
</evidence>
<evidence type="ECO:0000313" key="3">
    <source>
        <dbReference type="EMBL" id="MBN2965482.1"/>
    </source>
</evidence>
<evidence type="ECO:0000256" key="1">
    <source>
        <dbReference type="SAM" id="Phobius"/>
    </source>
</evidence>
<dbReference type="Pfam" id="PF11127">
    <property type="entry name" value="YgaP-like_TM"/>
    <property type="match status" value="1"/>
</dbReference>
<accession>A0ABS2WV08</accession>
<dbReference type="Proteomes" id="UP000703590">
    <property type="component" value="Unassembled WGS sequence"/>
</dbReference>
<feature type="domain" description="Inner membrane protein YgaP-like transmembrane" evidence="2">
    <location>
        <begin position="5"/>
        <end position="62"/>
    </location>
</feature>
<name>A0ABS2WV08_9BACT</name>
<keyword evidence="1" id="KW-1133">Transmembrane helix</keyword>
<keyword evidence="4" id="KW-1185">Reference proteome</keyword>
<protein>
    <submittedName>
        <fullName evidence="3">DUF2892 domain-containing protein</fullName>
    </submittedName>
</protein>
<keyword evidence="1" id="KW-0472">Membrane</keyword>